<sequence>MKLHNLAGILATVAGITPTVLGTTIESGLYGTIAVAHKYAGFVTFKHSPHPDSDWQVQGTHNDHFIIRHRGTGLYINCDGGKDEPFVGAVCDLQEKPTEFDLTKAPHGSGSFKITIPNRSLSWGLSSETGVLLLKKTFRPQTFKFVD</sequence>
<evidence type="ECO:0000313" key="2">
    <source>
        <dbReference type="EMBL" id="KAE8161572.1"/>
    </source>
</evidence>
<reference evidence="2 3" key="1">
    <citation type="submission" date="2019-04" db="EMBL/GenBank/DDBJ databases">
        <title>Friends and foes A comparative genomics study of 23 Aspergillus species from section Flavi.</title>
        <authorList>
            <consortium name="DOE Joint Genome Institute"/>
            <person name="Kjaerbolling I."/>
            <person name="Vesth T."/>
            <person name="Frisvad J.C."/>
            <person name="Nybo J.L."/>
            <person name="Theobald S."/>
            <person name="Kildgaard S."/>
            <person name="Isbrandt T."/>
            <person name="Kuo A."/>
            <person name="Sato A."/>
            <person name="Lyhne E.K."/>
            <person name="Kogle M.E."/>
            <person name="Wiebenga A."/>
            <person name="Kun R.S."/>
            <person name="Lubbers R.J."/>
            <person name="Makela M.R."/>
            <person name="Barry K."/>
            <person name="Chovatia M."/>
            <person name="Clum A."/>
            <person name="Daum C."/>
            <person name="Haridas S."/>
            <person name="He G."/>
            <person name="LaButti K."/>
            <person name="Lipzen A."/>
            <person name="Mondo S."/>
            <person name="Riley R."/>
            <person name="Salamov A."/>
            <person name="Simmons B.A."/>
            <person name="Magnuson J.K."/>
            <person name="Henrissat B."/>
            <person name="Mortensen U.H."/>
            <person name="Larsen T.O."/>
            <person name="Devries R.P."/>
            <person name="Grigoriev I.V."/>
            <person name="Machida M."/>
            <person name="Baker S.E."/>
            <person name="Andersen M.R."/>
        </authorList>
    </citation>
    <scope>NUCLEOTIDE SEQUENCE [LARGE SCALE GENOMIC DNA]</scope>
    <source>
        <strain evidence="2 3">CBS 117626</strain>
    </source>
</reference>
<name>A0A5N6USE3_ASPTM</name>
<gene>
    <name evidence="2" type="ORF">BDV40DRAFT_267510</name>
</gene>
<keyword evidence="3" id="KW-1185">Reference proteome</keyword>
<dbReference type="EMBL" id="ML738640">
    <property type="protein sequence ID" value="KAE8161572.1"/>
    <property type="molecule type" value="Genomic_DNA"/>
</dbReference>
<evidence type="ECO:0000256" key="1">
    <source>
        <dbReference type="SAM" id="SignalP"/>
    </source>
</evidence>
<organism evidence="2 3">
    <name type="scientific">Aspergillus tamarii</name>
    <dbReference type="NCBI Taxonomy" id="41984"/>
    <lineage>
        <taxon>Eukaryota</taxon>
        <taxon>Fungi</taxon>
        <taxon>Dikarya</taxon>
        <taxon>Ascomycota</taxon>
        <taxon>Pezizomycotina</taxon>
        <taxon>Eurotiomycetes</taxon>
        <taxon>Eurotiomycetidae</taxon>
        <taxon>Eurotiales</taxon>
        <taxon>Aspergillaceae</taxon>
        <taxon>Aspergillus</taxon>
        <taxon>Aspergillus subgen. Circumdati</taxon>
    </lineage>
</organism>
<accession>A0A5N6USE3</accession>
<evidence type="ECO:0008006" key="4">
    <source>
        <dbReference type="Google" id="ProtNLM"/>
    </source>
</evidence>
<feature type="chain" id="PRO_5024927262" description="Ricin B lectin domain-containing protein" evidence="1">
    <location>
        <begin position="23"/>
        <end position="147"/>
    </location>
</feature>
<keyword evidence="1" id="KW-0732">Signal</keyword>
<dbReference type="Proteomes" id="UP000326950">
    <property type="component" value="Unassembled WGS sequence"/>
</dbReference>
<dbReference type="AlphaFoldDB" id="A0A5N6USE3"/>
<proteinExistence type="predicted"/>
<feature type="signal peptide" evidence="1">
    <location>
        <begin position="1"/>
        <end position="22"/>
    </location>
</feature>
<evidence type="ECO:0000313" key="3">
    <source>
        <dbReference type="Proteomes" id="UP000326950"/>
    </source>
</evidence>
<protein>
    <recommendedName>
        <fullName evidence="4">Ricin B lectin domain-containing protein</fullName>
    </recommendedName>
</protein>